<dbReference type="EMBL" id="CDMN01000005">
    <property type="protein sequence ID" value="CRF43628.1"/>
    <property type="molecule type" value="Genomic_DNA"/>
</dbReference>
<evidence type="ECO:0000313" key="7">
    <source>
        <dbReference type="EMBL" id="CRF42006.1"/>
    </source>
</evidence>
<organism evidence="6 10">
    <name type="scientific">Helicobacter ailurogastricus</name>
    <dbReference type="NCBI Taxonomy" id="1578720"/>
    <lineage>
        <taxon>Bacteria</taxon>
        <taxon>Pseudomonadati</taxon>
        <taxon>Campylobacterota</taxon>
        <taxon>Epsilonproteobacteria</taxon>
        <taxon>Campylobacterales</taxon>
        <taxon>Helicobacteraceae</taxon>
        <taxon>Helicobacter</taxon>
    </lineage>
</organism>
<dbReference type="Proteomes" id="UP000043437">
    <property type="component" value="Unassembled WGS sequence"/>
</dbReference>
<dbReference type="Proteomes" id="UP000038622">
    <property type="component" value="Unassembled WGS sequence"/>
</dbReference>
<evidence type="ECO:0000313" key="12">
    <source>
        <dbReference type="Proteomes" id="UP000043437"/>
    </source>
</evidence>
<keyword evidence="10" id="KW-1185">Reference proteome</keyword>
<dbReference type="Gene3D" id="1.10.760.10">
    <property type="entry name" value="Cytochrome c-like domain"/>
    <property type="match status" value="1"/>
</dbReference>
<reference evidence="11 12" key="2">
    <citation type="submission" date="2014-12" db="EMBL/GenBank/DDBJ databases">
        <authorList>
            <person name="Jaenicke S."/>
        </authorList>
    </citation>
    <scope>NUCLEOTIDE SEQUENCE [LARGE SCALE GENOMIC DNA]</scope>
</reference>
<dbReference type="STRING" id="1578720.HAL011_11710"/>
<dbReference type="Proteomes" id="UP000045175">
    <property type="component" value="Unassembled WGS sequence"/>
</dbReference>
<dbReference type="GO" id="GO:0009055">
    <property type="term" value="F:electron transfer activity"/>
    <property type="evidence" value="ECO:0007669"/>
    <property type="project" value="InterPro"/>
</dbReference>
<evidence type="ECO:0000313" key="9">
    <source>
        <dbReference type="EMBL" id="CRF52995.1"/>
    </source>
</evidence>
<evidence type="ECO:0000313" key="6">
    <source>
        <dbReference type="EMBL" id="CRF41377.1"/>
    </source>
</evidence>
<evidence type="ECO:0000259" key="5">
    <source>
        <dbReference type="PROSITE" id="PS51007"/>
    </source>
</evidence>
<dbReference type="GeneID" id="82132377"/>
<evidence type="ECO:0000256" key="1">
    <source>
        <dbReference type="ARBA" id="ARBA00022617"/>
    </source>
</evidence>
<dbReference type="GO" id="GO:0046872">
    <property type="term" value="F:metal ion binding"/>
    <property type="evidence" value="ECO:0007669"/>
    <property type="project" value="UniProtKB-KW"/>
</dbReference>
<dbReference type="OrthoDB" id="5340148at2"/>
<reference evidence="10" key="3">
    <citation type="submission" date="2014-12" db="EMBL/GenBank/DDBJ databases">
        <authorList>
            <person name="Smet A."/>
        </authorList>
    </citation>
    <scope>NUCLEOTIDE SEQUENCE [LARGE SCALE GENOMIC DNA]</scope>
</reference>
<protein>
    <submittedName>
        <fullName evidence="6">Cytochrome C553 (Soluble cytochrome f)</fullName>
    </submittedName>
</protein>
<dbReference type="SUPFAM" id="SSF46626">
    <property type="entry name" value="Cytochrome c"/>
    <property type="match status" value="1"/>
</dbReference>
<keyword evidence="1 4" id="KW-0349">Heme</keyword>
<evidence type="ECO:0000313" key="8">
    <source>
        <dbReference type="EMBL" id="CRF43628.1"/>
    </source>
</evidence>
<dbReference type="RefSeq" id="WP_053940687.1">
    <property type="nucleotide sequence ID" value="NZ_BSWP01000001.1"/>
</dbReference>
<proteinExistence type="predicted"/>
<reference evidence="6" key="1">
    <citation type="submission" date="2014-12" db="EMBL/GenBank/DDBJ databases">
        <title>Whole genome sequences of four Staphylococcus schleiferi canine isolates.</title>
        <authorList>
            <person name="Misic A.M."/>
            <person name="Cain C."/>
            <person name="Morris D.O."/>
            <person name="Rankin S."/>
            <person name="Beiting D."/>
        </authorList>
    </citation>
    <scope>NUCLEOTIDE SEQUENCE</scope>
    <source>
        <strain evidence="6">ASB11</strain>
        <strain evidence="7">ASB13</strain>
        <strain evidence="9">ASB7</strain>
        <strain evidence="8">ASB9</strain>
    </source>
</reference>
<dbReference type="GO" id="GO:0020037">
    <property type="term" value="F:heme binding"/>
    <property type="evidence" value="ECO:0007669"/>
    <property type="project" value="InterPro"/>
</dbReference>
<sequence>MNKFLFLGAVLGLGLLGAAEPAELIKKCAGCHGASMDKKAFGKGHVVNTLDSATIKEDLKGYKAGTLNRYGMGAVMHTQTKPLSDAEIDALAKYIPTLKK</sequence>
<evidence type="ECO:0000256" key="4">
    <source>
        <dbReference type="PROSITE-ProRule" id="PRU00433"/>
    </source>
</evidence>
<dbReference type="InterPro" id="IPR036909">
    <property type="entry name" value="Cyt_c-like_dom_sf"/>
</dbReference>
<dbReference type="AlphaFoldDB" id="A0A0K2X4R9"/>
<evidence type="ECO:0000313" key="11">
    <source>
        <dbReference type="Proteomes" id="UP000041394"/>
    </source>
</evidence>
<dbReference type="EMBL" id="CDML01000038">
    <property type="protein sequence ID" value="CRF41377.1"/>
    <property type="molecule type" value="Genomic_DNA"/>
</dbReference>
<feature type="domain" description="Cytochrome c" evidence="5">
    <location>
        <begin position="7"/>
        <end position="99"/>
    </location>
</feature>
<evidence type="ECO:0000313" key="10">
    <source>
        <dbReference type="Proteomes" id="UP000038622"/>
    </source>
</evidence>
<keyword evidence="2 4" id="KW-0479">Metal-binding</keyword>
<dbReference type="EMBL" id="CDMH01000006">
    <property type="protein sequence ID" value="CRF42006.1"/>
    <property type="molecule type" value="Genomic_DNA"/>
</dbReference>
<gene>
    <name evidence="6" type="ORF">HAL011_11710</name>
    <name evidence="7" type="ORF">HAL013_01550</name>
    <name evidence="9" type="ORF">HAL07_14600</name>
    <name evidence="8" type="ORF">HAL09_01740</name>
</gene>
<evidence type="ECO:0000256" key="2">
    <source>
        <dbReference type="ARBA" id="ARBA00022723"/>
    </source>
</evidence>
<name>A0A0K2X4R9_9HELI</name>
<dbReference type="Pfam" id="PF00034">
    <property type="entry name" value="Cytochrom_C"/>
    <property type="match status" value="1"/>
</dbReference>
<dbReference type="EMBL" id="CDMG01000009">
    <property type="protein sequence ID" value="CRF52995.1"/>
    <property type="molecule type" value="Genomic_DNA"/>
</dbReference>
<evidence type="ECO:0000256" key="3">
    <source>
        <dbReference type="ARBA" id="ARBA00023004"/>
    </source>
</evidence>
<dbReference type="PROSITE" id="PS51007">
    <property type="entry name" value="CYTC"/>
    <property type="match status" value="1"/>
</dbReference>
<accession>A0A0K2X4R9</accession>
<dbReference type="Proteomes" id="UP000041394">
    <property type="component" value="Unassembled WGS sequence"/>
</dbReference>
<dbReference type="InterPro" id="IPR009056">
    <property type="entry name" value="Cyt_c-like_dom"/>
</dbReference>
<keyword evidence="3 4" id="KW-0408">Iron</keyword>